<comment type="caution">
    <text evidence="2">The sequence shown here is derived from an EMBL/GenBank/DDBJ whole genome shotgun (WGS) entry which is preliminary data.</text>
</comment>
<protein>
    <recommendedName>
        <fullName evidence="4">Glycine zipper 2TM domain-containing protein</fullName>
    </recommendedName>
</protein>
<evidence type="ECO:0000313" key="3">
    <source>
        <dbReference type="Proteomes" id="UP000250915"/>
    </source>
</evidence>
<organism evidence="2 3">
    <name type="scientific">Mycobacterium colombiense</name>
    <dbReference type="NCBI Taxonomy" id="339268"/>
    <lineage>
        <taxon>Bacteria</taxon>
        <taxon>Bacillati</taxon>
        <taxon>Actinomycetota</taxon>
        <taxon>Actinomycetes</taxon>
        <taxon>Mycobacteriales</taxon>
        <taxon>Mycobacteriaceae</taxon>
        <taxon>Mycobacterium</taxon>
        <taxon>Mycobacterium avium complex (MAC)</taxon>
    </lineage>
</organism>
<feature type="chain" id="PRO_5039144011" description="Glycine zipper 2TM domain-containing protein" evidence="1">
    <location>
        <begin position="27"/>
        <end position="74"/>
    </location>
</feature>
<dbReference type="EMBL" id="QMEV01000062">
    <property type="protein sequence ID" value="RAV06163.1"/>
    <property type="molecule type" value="Genomic_DNA"/>
</dbReference>
<sequence length="74" mass="6570">MMNSTGTKKALKVAAAAAGFVVVLFAPTGCLVTGTTGATTGGTLGGTTGGTVGGTVGGTIGGVVGGITGALGGL</sequence>
<evidence type="ECO:0000256" key="1">
    <source>
        <dbReference type="SAM" id="SignalP"/>
    </source>
</evidence>
<evidence type="ECO:0008006" key="4">
    <source>
        <dbReference type="Google" id="ProtNLM"/>
    </source>
</evidence>
<proteinExistence type="predicted"/>
<feature type="signal peptide" evidence="1">
    <location>
        <begin position="1"/>
        <end position="26"/>
    </location>
</feature>
<dbReference type="AlphaFoldDB" id="A0A329LHP7"/>
<reference evidence="2 3" key="1">
    <citation type="submission" date="2018-06" db="EMBL/GenBank/DDBJ databases">
        <title>NTM in soil in Japan.</title>
        <authorList>
            <person name="Ohya K."/>
        </authorList>
    </citation>
    <scope>NUCLEOTIDE SEQUENCE [LARGE SCALE GENOMIC DNA]</scope>
    <source>
        <strain evidence="2 3">GF28</strain>
    </source>
</reference>
<evidence type="ECO:0000313" key="2">
    <source>
        <dbReference type="EMBL" id="RAV06163.1"/>
    </source>
</evidence>
<accession>A0A329LHP7</accession>
<keyword evidence="1" id="KW-0732">Signal</keyword>
<name>A0A329LHP7_9MYCO</name>
<gene>
    <name evidence="2" type="ORF">DQP57_21220</name>
</gene>
<dbReference type="Proteomes" id="UP000250915">
    <property type="component" value="Unassembled WGS sequence"/>
</dbReference>